<dbReference type="OrthoDB" id="8300667at2759"/>
<dbReference type="EMBL" id="BGZK01002290">
    <property type="protein sequence ID" value="GBP92616.1"/>
    <property type="molecule type" value="Genomic_DNA"/>
</dbReference>
<dbReference type="AlphaFoldDB" id="A0A4C1ZVW9"/>
<gene>
    <name evidence="1" type="ORF">EVAR_63095_1</name>
</gene>
<comment type="caution">
    <text evidence="1">The sequence shown here is derived from an EMBL/GenBank/DDBJ whole genome shotgun (WGS) entry which is preliminary data.</text>
</comment>
<accession>A0A4C1ZVW9</accession>
<evidence type="ECO:0000313" key="1">
    <source>
        <dbReference type="EMBL" id="GBP92616.1"/>
    </source>
</evidence>
<reference evidence="1 2" key="1">
    <citation type="journal article" date="2019" name="Commun. Biol.">
        <title>The bagworm genome reveals a unique fibroin gene that provides high tensile strength.</title>
        <authorList>
            <person name="Kono N."/>
            <person name="Nakamura H."/>
            <person name="Ohtoshi R."/>
            <person name="Tomita M."/>
            <person name="Numata K."/>
            <person name="Arakawa K."/>
        </authorList>
    </citation>
    <scope>NUCLEOTIDE SEQUENCE [LARGE SCALE GENOMIC DNA]</scope>
</reference>
<dbReference type="Proteomes" id="UP000299102">
    <property type="component" value="Unassembled WGS sequence"/>
</dbReference>
<evidence type="ECO:0000313" key="2">
    <source>
        <dbReference type="Proteomes" id="UP000299102"/>
    </source>
</evidence>
<organism evidence="1 2">
    <name type="scientific">Eumeta variegata</name>
    <name type="common">Bagworm moth</name>
    <name type="synonym">Eumeta japonica</name>
    <dbReference type="NCBI Taxonomy" id="151549"/>
    <lineage>
        <taxon>Eukaryota</taxon>
        <taxon>Metazoa</taxon>
        <taxon>Ecdysozoa</taxon>
        <taxon>Arthropoda</taxon>
        <taxon>Hexapoda</taxon>
        <taxon>Insecta</taxon>
        <taxon>Pterygota</taxon>
        <taxon>Neoptera</taxon>
        <taxon>Endopterygota</taxon>
        <taxon>Lepidoptera</taxon>
        <taxon>Glossata</taxon>
        <taxon>Ditrysia</taxon>
        <taxon>Tineoidea</taxon>
        <taxon>Psychidae</taxon>
        <taxon>Oiketicinae</taxon>
        <taxon>Eumeta</taxon>
    </lineage>
</organism>
<protein>
    <submittedName>
        <fullName evidence="1">Uncharacterized protein</fullName>
    </submittedName>
</protein>
<proteinExistence type="predicted"/>
<sequence>MAPWTTWNASGDHQWSTDHQLRTEIIVVETFCATTIKLPEVENSRKLIYPCWQSAAARTGPDFVEIGILTDSGRGNESGTKSRIENETRIKIECGISTKTENGTGVENEYGHGIRIKSVTGIGIKSTPELRMTSIDTKEVSMSKKISMLAEL</sequence>
<keyword evidence="2" id="KW-1185">Reference proteome</keyword>
<name>A0A4C1ZVW9_EUMVA</name>